<dbReference type="PANTHER" id="PTHR10127:SF901">
    <property type="entry name" value="METALLOENDOPEPTIDASE"/>
    <property type="match status" value="1"/>
</dbReference>
<protein>
    <recommendedName>
        <fullName evidence="3">Metalloendopeptidase</fullName>
        <ecNumber evidence="3">3.4.24.-</ecNumber>
    </recommendedName>
</protein>
<evidence type="ECO:0000313" key="6">
    <source>
        <dbReference type="EMBL" id="CAH3106293.1"/>
    </source>
</evidence>
<evidence type="ECO:0000256" key="1">
    <source>
        <dbReference type="PROSITE-ProRule" id="PRU00152"/>
    </source>
</evidence>
<comment type="caution">
    <text evidence="1">Lacks conserved residue(s) required for the propagation of feature annotation.</text>
</comment>
<feature type="active site" evidence="2">
    <location>
        <position position="149"/>
    </location>
</feature>
<dbReference type="EC" id="3.4.24.-" evidence="3"/>
<dbReference type="CDD" id="cd04280">
    <property type="entry name" value="ZnMc_astacin_like"/>
    <property type="match status" value="1"/>
</dbReference>
<name>A0AAU9W928_9CNID</name>
<reference evidence="6 7" key="1">
    <citation type="submission" date="2022-05" db="EMBL/GenBank/DDBJ databases">
        <authorList>
            <consortium name="Genoscope - CEA"/>
            <person name="William W."/>
        </authorList>
    </citation>
    <scope>NUCLEOTIDE SEQUENCE [LARGE SCALE GENOMIC DNA]</scope>
</reference>
<dbReference type="InterPro" id="IPR036392">
    <property type="entry name" value="PLAT/LH2_dom_sf"/>
</dbReference>
<gene>
    <name evidence="6" type="ORF">PMEA_00001434</name>
</gene>
<keyword evidence="2 3" id="KW-0482">Metalloprotease</keyword>
<keyword evidence="2 3" id="KW-0645">Protease</keyword>
<feature type="binding site" evidence="2">
    <location>
        <position position="148"/>
    </location>
    <ligand>
        <name>Zn(2+)</name>
        <dbReference type="ChEBI" id="CHEBI:29105"/>
        <note>catalytic</note>
    </ligand>
</feature>
<feature type="signal peptide" evidence="3">
    <location>
        <begin position="1"/>
        <end position="21"/>
    </location>
</feature>
<keyword evidence="2 3" id="KW-0479">Metal-binding</keyword>
<dbReference type="Pfam" id="PF01400">
    <property type="entry name" value="Astacin"/>
    <property type="match status" value="1"/>
</dbReference>
<keyword evidence="2 3" id="KW-0378">Hydrolase</keyword>
<keyword evidence="7" id="KW-1185">Reference proteome</keyword>
<feature type="binding site" evidence="2">
    <location>
        <position position="158"/>
    </location>
    <ligand>
        <name>Zn(2+)</name>
        <dbReference type="ChEBI" id="CHEBI:29105"/>
        <note>catalytic</note>
    </ligand>
</feature>
<dbReference type="PANTHER" id="PTHR10127">
    <property type="entry name" value="DISCOIDIN, CUB, EGF, LAMININ , AND ZINC METALLOPROTEASE DOMAIN CONTAINING"/>
    <property type="match status" value="1"/>
</dbReference>
<sequence>MFKIRGFTLLFVFAWVINVSCYSVSERKNHAEGNISQDKREAVLYRGQLWSATYDNNREVTNVFIPYTVKLGGWFSGLDYSDEQTIKEAASVIAKHTCIRFVERKDEKDYIEFYEDSNNVCESYIGKKGGKQLLSLGSGCKNRGHVTHELMHALGFFHEHTRPDRDKFVKILWDNIKRDHYKQFEIRKRGVTTLGQPYDFQSIMHYSNKEFSKNDKDTIQALSDPNMPLGNVNSLSAVDVLQINLLYNCPEALRQVINYEVTVYTGDKYLAGTDGQVFIELFGQNAVGQLRNSGEEELAGKKSAFEMRSVDRFNVISPNLGKLIKLTVRLTDRGYGGAWYLDKIQVQNRKRRVNVSFPCFCWFGGSSDTKILEPSP</sequence>
<evidence type="ECO:0000259" key="5">
    <source>
        <dbReference type="PROSITE" id="PS51864"/>
    </source>
</evidence>
<dbReference type="AlphaFoldDB" id="A0AAU9W928"/>
<proteinExistence type="predicted"/>
<keyword evidence="3" id="KW-0732">Signal</keyword>
<feature type="domain" description="Peptidase M12A" evidence="5">
    <location>
        <begin position="41"/>
        <end position="250"/>
    </location>
</feature>
<dbReference type="SMART" id="SM00235">
    <property type="entry name" value="ZnMc"/>
    <property type="match status" value="1"/>
</dbReference>
<evidence type="ECO:0000256" key="3">
    <source>
        <dbReference type="RuleBase" id="RU361183"/>
    </source>
</evidence>
<dbReference type="GO" id="GO:0006508">
    <property type="term" value="P:proteolysis"/>
    <property type="evidence" value="ECO:0007669"/>
    <property type="project" value="UniProtKB-KW"/>
</dbReference>
<dbReference type="PRINTS" id="PR00480">
    <property type="entry name" value="ASTACIN"/>
</dbReference>
<dbReference type="GO" id="GO:0004222">
    <property type="term" value="F:metalloendopeptidase activity"/>
    <property type="evidence" value="ECO:0007669"/>
    <property type="project" value="UniProtKB-UniRule"/>
</dbReference>
<feature type="chain" id="PRO_5043086017" description="Metalloendopeptidase" evidence="3">
    <location>
        <begin position="22"/>
        <end position="376"/>
    </location>
</feature>
<dbReference type="InterPro" id="IPR024079">
    <property type="entry name" value="MetalloPept_cat_dom_sf"/>
</dbReference>
<keyword evidence="2 3" id="KW-0862">Zinc</keyword>
<dbReference type="Gene3D" id="2.60.60.20">
    <property type="entry name" value="PLAT/LH2 domain"/>
    <property type="match status" value="1"/>
</dbReference>
<dbReference type="InterPro" id="IPR001024">
    <property type="entry name" value="PLAT/LH2_dom"/>
</dbReference>
<dbReference type="Proteomes" id="UP001159428">
    <property type="component" value="Unassembled WGS sequence"/>
</dbReference>
<evidence type="ECO:0000259" key="4">
    <source>
        <dbReference type="PROSITE" id="PS50095"/>
    </source>
</evidence>
<dbReference type="InterPro" id="IPR034035">
    <property type="entry name" value="Astacin-like_dom"/>
</dbReference>
<dbReference type="InterPro" id="IPR001506">
    <property type="entry name" value="Peptidase_M12A"/>
</dbReference>
<dbReference type="PROSITE" id="PS51864">
    <property type="entry name" value="ASTACIN"/>
    <property type="match status" value="1"/>
</dbReference>
<comment type="caution">
    <text evidence="6">The sequence shown here is derived from an EMBL/GenBank/DDBJ whole genome shotgun (WGS) entry which is preliminary data.</text>
</comment>
<accession>A0AAU9W928</accession>
<dbReference type="Gene3D" id="3.40.390.10">
    <property type="entry name" value="Collagenase (Catalytic Domain)"/>
    <property type="match status" value="1"/>
</dbReference>
<comment type="cofactor">
    <cofactor evidence="2 3">
        <name>Zn(2+)</name>
        <dbReference type="ChEBI" id="CHEBI:29105"/>
    </cofactor>
    <text evidence="2 3">Binds 1 zinc ion per subunit.</text>
</comment>
<feature type="domain" description="PLAT" evidence="4">
    <location>
        <begin position="257"/>
        <end position="376"/>
    </location>
</feature>
<evidence type="ECO:0000313" key="7">
    <source>
        <dbReference type="Proteomes" id="UP001159428"/>
    </source>
</evidence>
<dbReference type="SUPFAM" id="SSF49723">
    <property type="entry name" value="Lipase/lipooxygenase domain (PLAT/LH2 domain)"/>
    <property type="match status" value="1"/>
</dbReference>
<feature type="binding site" evidence="2">
    <location>
        <position position="152"/>
    </location>
    <ligand>
        <name>Zn(2+)</name>
        <dbReference type="ChEBI" id="CHEBI:29105"/>
        <note>catalytic</note>
    </ligand>
</feature>
<dbReference type="Pfam" id="PF01477">
    <property type="entry name" value="PLAT"/>
    <property type="match status" value="1"/>
</dbReference>
<organism evidence="6 7">
    <name type="scientific">Pocillopora meandrina</name>
    <dbReference type="NCBI Taxonomy" id="46732"/>
    <lineage>
        <taxon>Eukaryota</taxon>
        <taxon>Metazoa</taxon>
        <taxon>Cnidaria</taxon>
        <taxon>Anthozoa</taxon>
        <taxon>Hexacorallia</taxon>
        <taxon>Scleractinia</taxon>
        <taxon>Astrocoeniina</taxon>
        <taxon>Pocilloporidae</taxon>
        <taxon>Pocillopora</taxon>
    </lineage>
</organism>
<dbReference type="PROSITE" id="PS50095">
    <property type="entry name" value="PLAT"/>
    <property type="match status" value="1"/>
</dbReference>
<dbReference type="InterPro" id="IPR006026">
    <property type="entry name" value="Peptidase_Metallo"/>
</dbReference>
<dbReference type="GO" id="GO:0008270">
    <property type="term" value="F:zinc ion binding"/>
    <property type="evidence" value="ECO:0007669"/>
    <property type="project" value="UniProtKB-UniRule"/>
</dbReference>
<evidence type="ECO:0000256" key="2">
    <source>
        <dbReference type="PROSITE-ProRule" id="PRU01211"/>
    </source>
</evidence>
<dbReference type="EMBL" id="CALNXJ010000010">
    <property type="protein sequence ID" value="CAH3106293.1"/>
    <property type="molecule type" value="Genomic_DNA"/>
</dbReference>
<dbReference type="SMART" id="SM00308">
    <property type="entry name" value="LH2"/>
    <property type="match status" value="1"/>
</dbReference>
<dbReference type="SUPFAM" id="SSF55486">
    <property type="entry name" value="Metalloproteases ('zincins'), catalytic domain"/>
    <property type="match status" value="1"/>
</dbReference>